<reference evidence="4" key="1">
    <citation type="journal article" date="2021" name="PeerJ">
        <title>Extensive microbial diversity within the chicken gut microbiome revealed by metagenomics and culture.</title>
        <authorList>
            <person name="Gilroy R."/>
            <person name="Ravi A."/>
            <person name="Getino M."/>
            <person name="Pursley I."/>
            <person name="Horton D.L."/>
            <person name="Alikhan N.F."/>
            <person name="Baker D."/>
            <person name="Gharbi K."/>
            <person name="Hall N."/>
            <person name="Watson M."/>
            <person name="Adriaenssens E.M."/>
            <person name="Foster-Nyarko E."/>
            <person name="Jarju S."/>
            <person name="Secka A."/>
            <person name="Antonio M."/>
            <person name="Oren A."/>
            <person name="Chaudhuri R.R."/>
            <person name="La Ragione R."/>
            <person name="Hildebrand F."/>
            <person name="Pallen M.J."/>
        </authorList>
    </citation>
    <scope>NUCLEOTIDE SEQUENCE</scope>
    <source>
        <strain evidence="4">CHK192-9172</strain>
    </source>
</reference>
<dbReference type="PANTHER" id="PTHR43479:SF11">
    <property type="entry name" value="ACREF_ENVCD OPERON REPRESSOR-RELATED"/>
    <property type="match status" value="1"/>
</dbReference>
<evidence type="ECO:0000313" key="5">
    <source>
        <dbReference type="Proteomes" id="UP000824024"/>
    </source>
</evidence>
<dbReference type="Proteomes" id="UP000824024">
    <property type="component" value="Unassembled WGS sequence"/>
</dbReference>
<protein>
    <submittedName>
        <fullName evidence="4">TetR/AcrR family transcriptional regulator</fullName>
    </submittedName>
</protein>
<reference evidence="4" key="2">
    <citation type="submission" date="2021-04" db="EMBL/GenBank/DDBJ databases">
        <authorList>
            <person name="Gilroy R."/>
        </authorList>
    </citation>
    <scope>NUCLEOTIDE SEQUENCE</scope>
    <source>
        <strain evidence="4">CHK192-9172</strain>
    </source>
</reference>
<keyword evidence="1 2" id="KW-0238">DNA-binding</keyword>
<dbReference type="Gene3D" id="1.10.357.10">
    <property type="entry name" value="Tetracycline Repressor, domain 2"/>
    <property type="match status" value="1"/>
</dbReference>
<dbReference type="InterPro" id="IPR009057">
    <property type="entry name" value="Homeodomain-like_sf"/>
</dbReference>
<evidence type="ECO:0000259" key="3">
    <source>
        <dbReference type="PROSITE" id="PS50977"/>
    </source>
</evidence>
<evidence type="ECO:0000256" key="2">
    <source>
        <dbReference type="PROSITE-ProRule" id="PRU00335"/>
    </source>
</evidence>
<dbReference type="InterPro" id="IPR050624">
    <property type="entry name" value="HTH-type_Tx_Regulator"/>
</dbReference>
<comment type="caution">
    <text evidence="4">The sequence shown here is derived from an EMBL/GenBank/DDBJ whole genome shotgun (WGS) entry which is preliminary data.</text>
</comment>
<evidence type="ECO:0000256" key="1">
    <source>
        <dbReference type="ARBA" id="ARBA00023125"/>
    </source>
</evidence>
<feature type="DNA-binding region" description="H-T-H motif" evidence="2">
    <location>
        <begin position="28"/>
        <end position="47"/>
    </location>
</feature>
<feature type="domain" description="HTH tetR-type" evidence="3">
    <location>
        <begin position="5"/>
        <end position="65"/>
    </location>
</feature>
<name>A0A9D2IGB5_9FIRM</name>
<evidence type="ECO:0000313" key="4">
    <source>
        <dbReference type="EMBL" id="HIZ07318.1"/>
    </source>
</evidence>
<organism evidence="4 5">
    <name type="scientific">Candidatus Eubacterium avistercoris</name>
    <dbReference type="NCBI Taxonomy" id="2838567"/>
    <lineage>
        <taxon>Bacteria</taxon>
        <taxon>Bacillati</taxon>
        <taxon>Bacillota</taxon>
        <taxon>Clostridia</taxon>
        <taxon>Eubacteriales</taxon>
        <taxon>Eubacteriaceae</taxon>
        <taxon>Eubacterium</taxon>
    </lineage>
</organism>
<gene>
    <name evidence="4" type="ORF">IAA08_05215</name>
</gene>
<sequence>MQAYDDTTRKIQNAFMEFFSKKELHEITVKGICEKVDIPRTSFYYYFADVYEVLESIEDLLIENCAERNKSFVSYRFKKDGYSKEGHFRATLLYIKENDFWFRTLLNKSKDGLFIYKWKKVIKRDFLKKFRYEKIDMKEEELVLEMIASGCIGAYTYWVNNLDQVPIEVVEREVLDRLCQDFF</sequence>
<dbReference type="PROSITE" id="PS50977">
    <property type="entry name" value="HTH_TETR_2"/>
    <property type="match status" value="1"/>
</dbReference>
<dbReference type="Pfam" id="PF14278">
    <property type="entry name" value="TetR_C_8"/>
    <property type="match status" value="1"/>
</dbReference>
<dbReference type="EMBL" id="DXCH01000144">
    <property type="protein sequence ID" value="HIZ07318.1"/>
    <property type="molecule type" value="Genomic_DNA"/>
</dbReference>
<dbReference type="InterPro" id="IPR001647">
    <property type="entry name" value="HTH_TetR"/>
</dbReference>
<dbReference type="SUPFAM" id="SSF46689">
    <property type="entry name" value="Homeodomain-like"/>
    <property type="match status" value="1"/>
</dbReference>
<dbReference type="GO" id="GO:0003677">
    <property type="term" value="F:DNA binding"/>
    <property type="evidence" value="ECO:0007669"/>
    <property type="project" value="UniProtKB-UniRule"/>
</dbReference>
<dbReference type="InterPro" id="IPR039532">
    <property type="entry name" value="TetR_C_Firmicutes"/>
</dbReference>
<accession>A0A9D2IGB5</accession>
<proteinExistence type="predicted"/>
<dbReference type="AlphaFoldDB" id="A0A9D2IGB5"/>
<dbReference type="PANTHER" id="PTHR43479">
    <property type="entry name" value="ACREF/ENVCD OPERON REPRESSOR-RELATED"/>
    <property type="match status" value="1"/>
</dbReference>